<dbReference type="SUPFAM" id="SSF46966">
    <property type="entry name" value="Spectrin repeat"/>
    <property type="match status" value="12"/>
</dbReference>
<dbReference type="CDD" id="cd00176">
    <property type="entry name" value="SPEC"/>
    <property type="match status" value="3"/>
</dbReference>
<evidence type="ECO:0000256" key="6">
    <source>
        <dbReference type="SAM" id="Coils"/>
    </source>
</evidence>
<evidence type="ECO:0008006" key="10">
    <source>
        <dbReference type="Google" id="ProtNLM"/>
    </source>
</evidence>
<evidence type="ECO:0000256" key="3">
    <source>
        <dbReference type="ARBA" id="ARBA00022737"/>
    </source>
</evidence>
<proteinExistence type="predicted"/>
<feature type="region of interest" description="Disordered" evidence="7">
    <location>
        <begin position="197"/>
        <end position="246"/>
    </location>
</feature>
<evidence type="ECO:0000256" key="4">
    <source>
        <dbReference type="ARBA" id="ARBA00023136"/>
    </source>
</evidence>
<comment type="subcellular location">
    <subcellularLocation>
        <location evidence="1">Nucleus membrane</location>
    </subcellularLocation>
</comment>
<dbReference type="Gene3D" id="1.20.58.60">
    <property type="match status" value="8"/>
</dbReference>
<feature type="coiled-coil region" evidence="6">
    <location>
        <begin position="737"/>
        <end position="802"/>
    </location>
</feature>
<dbReference type="InterPro" id="IPR002017">
    <property type="entry name" value="Spectrin_repeat"/>
</dbReference>
<feature type="coiled-coil region" evidence="6">
    <location>
        <begin position="1532"/>
        <end position="1559"/>
    </location>
</feature>
<name>A0AAE1CMR2_9GAST</name>
<evidence type="ECO:0000256" key="1">
    <source>
        <dbReference type="ARBA" id="ARBA00004126"/>
    </source>
</evidence>
<keyword evidence="5" id="KW-0539">Nucleus</keyword>
<reference evidence="8" key="1">
    <citation type="journal article" date="2023" name="G3 (Bethesda)">
        <title>A reference genome for the long-term kleptoplast-retaining sea slug Elysia crispata morphotype clarki.</title>
        <authorList>
            <person name="Eastman K.E."/>
            <person name="Pendleton A.L."/>
            <person name="Shaikh M.A."/>
            <person name="Suttiyut T."/>
            <person name="Ogas R."/>
            <person name="Tomko P."/>
            <person name="Gavelis G."/>
            <person name="Widhalm J.R."/>
            <person name="Wisecaver J.H."/>
        </authorList>
    </citation>
    <scope>NUCLEOTIDE SEQUENCE</scope>
    <source>
        <strain evidence="8">ECLA1</strain>
    </source>
</reference>
<evidence type="ECO:0000256" key="7">
    <source>
        <dbReference type="SAM" id="MobiDB-lite"/>
    </source>
</evidence>
<dbReference type="GO" id="GO:0031965">
    <property type="term" value="C:nuclear membrane"/>
    <property type="evidence" value="ECO:0007669"/>
    <property type="project" value="UniProtKB-SubCell"/>
</dbReference>
<evidence type="ECO:0000313" key="9">
    <source>
        <dbReference type="Proteomes" id="UP001283361"/>
    </source>
</evidence>
<dbReference type="SMART" id="SM00150">
    <property type="entry name" value="SPEC"/>
    <property type="match status" value="11"/>
</dbReference>
<dbReference type="PANTHER" id="PTHR14514">
    <property type="entry name" value="PKA ANCHORING PROTEIN"/>
    <property type="match status" value="1"/>
</dbReference>
<dbReference type="Proteomes" id="UP001283361">
    <property type="component" value="Unassembled WGS sequence"/>
</dbReference>
<dbReference type="InterPro" id="IPR018159">
    <property type="entry name" value="Spectrin/alpha-actinin"/>
</dbReference>
<dbReference type="PANTHER" id="PTHR14514:SF2">
    <property type="entry name" value="A-KINASE ANCHOR PROTEIN 6"/>
    <property type="match status" value="1"/>
</dbReference>
<protein>
    <recommendedName>
        <fullName evidence="10">KASH domain-containing protein</fullName>
    </recommendedName>
</protein>
<dbReference type="Pfam" id="PF00435">
    <property type="entry name" value="Spectrin"/>
    <property type="match status" value="4"/>
</dbReference>
<feature type="coiled-coil region" evidence="6">
    <location>
        <begin position="399"/>
        <end position="462"/>
    </location>
</feature>
<organism evidence="8 9">
    <name type="scientific">Elysia crispata</name>
    <name type="common">lettuce slug</name>
    <dbReference type="NCBI Taxonomy" id="231223"/>
    <lineage>
        <taxon>Eukaryota</taxon>
        <taxon>Metazoa</taxon>
        <taxon>Spiralia</taxon>
        <taxon>Lophotrochozoa</taxon>
        <taxon>Mollusca</taxon>
        <taxon>Gastropoda</taxon>
        <taxon>Heterobranchia</taxon>
        <taxon>Euthyneura</taxon>
        <taxon>Panpulmonata</taxon>
        <taxon>Sacoglossa</taxon>
        <taxon>Placobranchoidea</taxon>
        <taxon>Plakobranchidae</taxon>
        <taxon>Elysia</taxon>
    </lineage>
</organism>
<keyword evidence="2" id="KW-0597">Phosphoprotein</keyword>
<keyword evidence="4" id="KW-0472">Membrane</keyword>
<feature type="coiled-coil region" evidence="6">
    <location>
        <begin position="669"/>
        <end position="703"/>
    </location>
</feature>
<gene>
    <name evidence="8" type="ORF">RRG08_026711</name>
</gene>
<keyword evidence="6" id="KW-0175">Coiled coil</keyword>
<sequence>MSTRYVSTVDVRLHCRPRHVSVYVIKLSDGRPVSMPEGPPSPHYVRFALVSRDHTEDSPHDGHRRQAGRVASLSEKSQSVTIVSYGGLDTLRESEHGTGRQLHGEDCLDRCVESRTLSRTNYHSPHASSISSLLRAAYLEQLTPSHESSSRDDLFRVDPSSDSGLATDVSLTESMMSEYWSGAEGLTPAVTPRSWSSSLWGGGDEDSPEMTLWGVDSGGQSSLYRRRQWPAPGPQSRRRAQSKERELQAALQRQERYQQSVQQLTAKMERCSVKLADNPATRAAPLDTQIRELKETLAEIEDIRSEIGQARERGEQLMDSPDSEGGKALQSTLIMLEDRFSNLQLLADDKSRQLQEAKTHKERHAVERAAYEKRVAELREWLEVAKVSHASLTLPSEDLAKLQEQVEQSKDIQEEINIRLQHVSDLALRCDAVCEHEPPAQAERLRNQLAQLQNELGDLKMSTIQKQAELRAAIKDSEKRGREREEVDTNVARLQKWMSDTKEITKPTEVAATILQSDIHKELATDIKKHRQLVRQISDRKLRTVPSAGLPTPSDRDIRDSWQRLSQHLAQKRENLQAILSTSKPGELVKVSLHAPTRQADSANQLSEVKSVIGEMGTKWQELQKQLDEKKLGLDGVMTFQQQYQSALQSVSNWLDLAQQQLFTVPSTTEEHIRHNENLQKQLKTLQAEVTDMSDQAEELLTSTDFSNRDLVEACINSLDSRLQLLAESAQGQADDLRGAERDWRQYQDEVKGLKAKLQDTQKLLLVQVPSGSSLDTMVENNQKIEAQLKKCELQLSELKTKEASLTVAYPKGVFPSELAVLQSNYLDLNRRAMEKKAILQQSTSVQDQYQKMLNDYSAFLNTAQDKLRTEAISARDLSHLKQQLAAHKDFFSDLEVHQAMLTALAGQCDSETKTLLQSQHAPLMSLTSVLDDQASLHGQRLERLTRQWAELEEKHGRLTKILTSLKSQVPRPVASGDSLTTIQDKLGKYKRLQTELADERASVFEVVDKGKQILHSVNCSALEGAVTNLADLWVDLNTDLTHELKRTETLGDQLSIFEKEAALLTSWLAAAKTKLNSFKQLSTSDLCNIGAVRTKVEKLLEFRKEIENQAGLRDRVLKAGQKLLLNQNYDTRGLSDRLDNYESEWRHLEEGAAKAGEFLHERQMELMPSRQAMTELTAWINQINKSLEDDAKRRVKTVADIEVMVKKYKGYKVEVTSKQMTLDFVNQSILAPQPEEEHVTHEKLDFAEKLGEVNKNWVNVVKAINERLASLEAMNSQWLEYELALERLQAWFREQEDKVKRYKLIGHEVGVRQTLKDCKILQEQLKTKQADLTAVTSLGQRLVELSRESPGCQQSVQDSLDALQKTWSHLEEQTRQLENLLTDMLGQWARYHTDLASLNQMLTQIEYALSQYTLVGGDIHTLRSQVGKLKALEAEQKASGPHLESFSNLSGQLRQVCEPPVQLDLQKTVADVQARWKQVAKDLANRVSKFDGCLSLWQSYEDKYSLLLSWLDSSETLCSSLITMRDDPASQAEALARGKSLQQELDKAQSQLAELYRLSDQLTGTMDPSTITTLTTRQSGLEQRMMALRQVLQQHLAELTDDLSMLRRFNQAFQVKTFKHRNHSFLIISAVNLFRILSSHIVEICSEWSSDNHDVSLEKIFHAGHLELELGK</sequence>
<evidence type="ECO:0000256" key="5">
    <source>
        <dbReference type="ARBA" id="ARBA00023242"/>
    </source>
</evidence>
<feature type="region of interest" description="Disordered" evidence="7">
    <location>
        <begin position="144"/>
        <end position="166"/>
    </location>
</feature>
<comment type="caution">
    <text evidence="8">The sequence shown here is derived from an EMBL/GenBank/DDBJ whole genome shotgun (WGS) entry which is preliminary data.</text>
</comment>
<evidence type="ECO:0000256" key="2">
    <source>
        <dbReference type="ARBA" id="ARBA00022553"/>
    </source>
</evidence>
<feature type="region of interest" description="Disordered" evidence="7">
    <location>
        <begin position="53"/>
        <end position="75"/>
    </location>
</feature>
<dbReference type="EMBL" id="JAWDGP010007464">
    <property type="protein sequence ID" value="KAK3716919.1"/>
    <property type="molecule type" value="Genomic_DNA"/>
</dbReference>
<accession>A0AAE1CMR2</accession>
<keyword evidence="3" id="KW-0677">Repeat</keyword>
<keyword evidence="9" id="KW-1185">Reference proteome</keyword>
<evidence type="ECO:0000313" key="8">
    <source>
        <dbReference type="EMBL" id="KAK3716919.1"/>
    </source>
</evidence>